<dbReference type="GO" id="GO:0005829">
    <property type="term" value="C:cytosol"/>
    <property type="evidence" value="ECO:0007669"/>
    <property type="project" value="TreeGrafter"/>
</dbReference>
<dbReference type="PANTHER" id="PTHR33221">
    <property type="entry name" value="WINGED HELIX-TURN-HELIX TRANSCRIPTIONAL REGULATOR, RRF2 FAMILY"/>
    <property type="match status" value="1"/>
</dbReference>
<proteinExistence type="predicted"/>
<protein>
    <submittedName>
        <fullName evidence="2">Rrf2 family transcriptional regulator</fullName>
    </submittedName>
</protein>
<dbReference type="InterPro" id="IPR036390">
    <property type="entry name" value="WH_DNA-bd_sf"/>
</dbReference>
<sequence>MKFSTKGRYAVMAVCDLARHDDGRPVSLAEIASRQKISVSYLEQMFAQLRKARFVRSVRGPGGGYLLAIEPDQIKVSEVMTAIEHPVRGNSDDDGMFASRGCSDDPTKALWEEVGRQVLGYLDQVTVDDIVSGRIPH</sequence>
<dbReference type="Gene3D" id="1.10.10.10">
    <property type="entry name" value="Winged helix-like DNA-binding domain superfamily/Winged helix DNA-binding domain"/>
    <property type="match status" value="1"/>
</dbReference>
<gene>
    <name evidence="2" type="ORF">NUH88_03865</name>
</gene>
<name>A0A9J7AWM0_9PROT</name>
<keyword evidence="3" id="KW-1185">Reference proteome</keyword>
<dbReference type="Proteomes" id="UP001060336">
    <property type="component" value="Chromosome"/>
</dbReference>
<dbReference type="NCBIfam" id="TIGR00738">
    <property type="entry name" value="rrf2_super"/>
    <property type="match status" value="1"/>
</dbReference>
<dbReference type="InterPro" id="IPR036388">
    <property type="entry name" value="WH-like_DNA-bd_sf"/>
</dbReference>
<dbReference type="RefSeq" id="WP_257770079.1">
    <property type="nucleotide sequence ID" value="NZ_CP102480.1"/>
</dbReference>
<dbReference type="GO" id="GO:0003677">
    <property type="term" value="F:DNA binding"/>
    <property type="evidence" value="ECO:0007669"/>
    <property type="project" value="UniProtKB-KW"/>
</dbReference>
<keyword evidence="1" id="KW-0238">DNA-binding</keyword>
<dbReference type="Pfam" id="PF02082">
    <property type="entry name" value="Rrf2"/>
    <property type="match status" value="1"/>
</dbReference>
<dbReference type="PANTHER" id="PTHR33221:SF5">
    <property type="entry name" value="HTH-TYPE TRANSCRIPTIONAL REGULATOR ISCR"/>
    <property type="match status" value="1"/>
</dbReference>
<evidence type="ECO:0000313" key="3">
    <source>
        <dbReference type="Proteomes" id="UP001060336"/>
    </source>
</evidence>
<dbReference type="AlphaFoldDB" id="A0A9J7AWM0"/>
<dbReference type="InterPro" id="IPR000944">
    <property type="entry name" value="Tscrpt_reg_Rrf2"/>
</dbReference>
<dbReference type="EMBL" id="CP102480">
    <property type="protein sequence ID" value="UUX50841.1"/>
    <property type="molecule type" value="Genomic_DNA"/>
</dbReference>
<dbReference type="PROSITE" id="PS51197">
    <property type="entry name" value="HTH_RRF2_2"/>
    <property type="match status" value="1"/>
</dbReference>
<dbReference type="KEGG" id="naci:NUH88_03865"/>
<accession>A0A9J7AWM0</accession>
<dbReference type="SUPFAM" id="SSF46785">
    <property type="entry name" value="Winged helix' DNA-binding domain"/>
    <property type="match status" value="1"/>
</dbReference>
<organism evidence="2 3">
    <name type="scientific">Nisaea acidiphila</name>
    <dbReference type="NCBI Taxonomy" id="1862145"/>
    <lineage>
        <taxon>Bacteria</taxon>
        <taxon>Pseudomonadati</taxon>
        <taxon>Pseudomonadota</taxon>
        <taxon>Alphaproteobacteria</taxon>
        <taxon>Rhodospirillales</taxon>
        <taxon>Thalassobaculaceae</taxon>
        <taxon>Nisaea</taxon>
    </lineage>
</organism>
<evidence type="ECO:0000313" key="2">
    <source>
        <dbReference type="EMBL" id="UUX50841.1"/>
    </source>
</evidence>
<reference evidence="2" key="1">
    <citation type="submission" date="2022-08" db="EMBL/GenBank/DDBJ databases">
        <title>Nisaea acidiphila sp. nov., isolated from a marine algal debris and emended description of the genus Nisaea Urios et al. 2008.</title>
        <authorList>
            <person name="Kwon K."/>
        </authorList>
    </citation>
    <scope>NUCLEOTIDE SEQUENCE</scope>
    <source>
        <strain evidence="2">MEBiC11861</strain>
    </source>
</reference>
<dbReference type="GO" id="GO:0003700">
    <property type="term" value="F:DNA-binding transcription factor activity"/>
    <property type="evidence" value="ECO:0007669"/>
    <property type="project" value="TreeGrafter"/>
</dbReference>
<evidence type="ECO:0000256" key="1">
    <source>
        <dbReference type="ARBA" id="ARBA00023125"/>
    </source>
</evidence>